<dbReference type="EMBL" id="KV907495">
    <property type="protein sequence ID" value="OOF98902.1"/>
    <property type="molecule type" value="Genomic_DNA"/>
</dbReference>
<name>A0A1R3RWS8_ASPC5</name>
<organism evidence="1 2">
    <name type="scientific">Aspergillus carbonarius (strain ITEM 5010)</name>
    <dbReference type="NCBI Taxonomy" id="602072"/>
    <lineage>
        <taxon>Eukaryota</taxon>
        <taxon>Fungi</taxon>
        <taxon>Dikarya</taxon>
        <taxon>Ascomycota</taxon>
        <taxon>Pezizomycotina</taxon>
        <taxon>Eurotiomycetes</taxon>
        <taxon>Eurotiomycetidae</taxon>
        <taxon>Eurotiales</taxon>
        <taxon>Aspergillaceae</taxon>
        <taxon>Aspergillus</taxon>
        <taxon>Aspergillus subgen. Circumdati</taxon>
    </lineage>
</organism>
<evidence type="ECO:0000313" key="1">
    <source>
        <dbReference type="EMBL" id="OOF98902.1"/>
    </source>
</evidence>
<accession>A0A1R3RWS8</accession>
<protein>
    <submittedName>
        <fullName evidence="1">Uncharacterized protein</fullName>
    </submittedName>
</protein>
<proteinExistence type="predicted"/>
<dbReference type="VEuPathDB" id="FungiDB:ASPCADRAFT_204607"/>
<evidence type="ECO:0000313" key="2">
    <source>
        <dbReference type="Proteomes" id="UP000188318"/>
    </source>
</evidence>
<dbReference type="AlphaFoldDB" id="A0A1R3RWS8"/>
<dbReference type="Proteomes" id="UP000188318">
    <property type="component" value="Unassembled WGS sequence"/>
</dbReference>
<gene>
    <name evidence="1" type="ORF">ASPCADRAFT_204607</name>
</gene>
<reference evidence="2" key="1">
    <citation type="journal article" date="2017" name="Genome Biol.">
        <title>Comparative genomics reveals high biological diversity and specific adaptations in the industrially and medically important fungal genus Aspergillus.</title>
        <authorList>
            <person name="de Vries R.P."/>
            <person name="Riley R."/>
            <person name="Wiebenga A."/>
            <person name="Aguilar-Osorio G."/>
            <person name="Amillis S."/>
            <person name="Uchima C.A."/>
            <person name="Anderluh G."/>
            <person name="Asadollahi M."/>
            <person name="Askin M."/>
            <person name="Barry K."/>
            <person name="Battaglia E."/>
            <person name="Bayram O."/>
            <person name="Benocci T."/>
            <person name="Braus-Stromeyer S.A."/>
            <person name="Caldana C."/>
            <person name="Canovas D."/>
            <person name="Cerqueira G.C."/>
            <person name="Chen F."/>
            <person name="Chen W."/>
            <person name="Choi C."/>
            <person name="Clum A."/>
            <person name="Dos Santos R.A."/>
            <person name="Damasio A.R."/>
            <person name="Diallinas G."/>
            <person name="Emri T."/>
            <person name="Fekete E."/>
            <person name="Flipphi M."/>
            <person name="Freyberg S."/>
            <person name="Gallo A."/>
            <person name="Gournas C."/>
            <person name="Habgood R."/>
            <person name="Hainaut M."/>
            <person name="Harispe M.L."/>
            <person name="Henrissat B."/>
            <person name="Hilden K.S."/>
            <person name="Hope R."/>
            <person name="Hossain A."/>
            <person name="Karabika E."/>
            <person name="Karaffa L."/>
            <person name="Karanyi Z."/>
            <person name="Krasevec N."/>
            <person name="Kuo A."/>
            <person name="Kusch H."/>
            <person name="LaButti K."/>
            <person name="Lagendijk E.L."/>
            <person name="Lapidus A."/>
            <person name="Levasseur A."/>
            <person name="Lindquist E."/>
            <person name="Lipzen A."/>
            <person name="Logrieco A.F."/>
            <person name="MacCabe A."/>
            <person name="Maekelae M.R."/>
            <person name="Malavazi I."/>
            <person name="Melin P."/>
            <person name="Meyer V."/>
            <person name="Mielnichuk N."/>
            <person name="Miskei M."/>
            <person name="Molnar A.P."/>
            <person name="Mule G."/>
            <person name="Ngan C.Y."/>
            <person name="Orejas M."/>
            <person name="Orosz E."/>
            <person name="Ouedraogo J.P."/>
            <person name="Overkamp K.M."/>
            <person name="Park H.-S."/>
            <person name="Perrone G."/>
            <person name="Piumi F."/>
            <person name="Punt P.J."/>
            <person name="Ram A.F."/>
            <person name="Ramon A."/>
            <person name="Rauscher S."/>
            <person name="Record E."/>
            <person name="Riano-Pachon D.M."/>
            <person name="Robert V."/>
            <person name="Roehrig J."/>
            <person name="Ruller R."/>
            <person name="Salamov A."/>
            <person name="Salih N.S."/>
            <person name="Samson R.A."/>
            <person name="Sandor E."/>
            <person name="Sanguinetti M."/>
            <person name="Schuetze T."/>
            <person name="Sepcic K."/>
            <person name="Shelest E."/>
            <person name="Sherlock G."/>
            <person name="Sophianopoulou V."/>
            <person name="Squina F.M."/>
            <person name="Sun H."/>
            <person name="Susca A."/>
            <person name="Todd R.B."/>
            <person name="Tsang A."/>
            <person name="Unkles S.E."/>
            <person name="van de Wiele N."/>
            <person name="van Rossen-Uffink D."/>
            <person name="Oliveira J.V."/>
            <person name="Vesth T.C."/>
            <person name="Visser J."/>
            <person name="Yu J.-H."/>
            <person name="Zhou M."/>
            <person name="Andersen M.R."/>
            <person name="Archer D.B."/>
            <person name="Baker S.E."/>
            <person name="Benoit I."/>
            <person name="Brakhage A.A."/>
            <person name="Braus G.H."/>
            <person name="Fischer R."/>
            <person name="Frisvad J.C."/>
            <person name="Goldman G.H."/>
            <person name="Houbraken J."/>
            <person name="Oakley B."/>
            <person name="Pocsi I."/>
            <person name="Scazzocchio C."/>
            <person name="Seiboth B."/>
            <person name="vanKuyk P.A."/>
            <person name="Wortman J."/>
            <person name="Dyer P.S."/>
            <person name="Grigoriev I.V."/>
        </authorList>
    </citation>
    <scope>NUCLEOTIDE SEQUENCE [LARGE SCALE GENOMIC DNA]</scope>
    <source>
        <strain evidence="2">ITEM 5010</strain>
    </source>
</reference>
<keyword evidence="2" id="KW-1185">Reference proteome</keyword>
<sequence>MVPCPGEDRRLRYNTPYQITTRDMYLGVTEMEGHKYLQFKRFGPHENRCDIRYAMWAFQSPEDSVEHEEIRHASTVRLVYQPSGMYQNHPGVGDSRVRLALTTDQGINALQALEGHKDEVADVRFILSDDQGKKRDELFLELCYAHP</sequence>